<dbReference type="InterPro" id="IPR027417">
    <property type="entry name" value="P-loop_NTPase"/>
</dbReference>
<evidence type="ECO:0000313" key="1">
    <source>
        <dbReference type="EMBL" id="RFA96035.1"/>
    </source>
</evidence>
<comment type="caution">
    <text evidence="2">The sequence shown here is derived from an EMBL/GenBank/DDBJ whole genome shotgun (WGS) entry which is preliminary data.</text>
</comment>
<dbReference type="Proteomes" id="UP000256877">
    <property type="component" value="Unassembled WGS sequence"/>
</dbReference>
<accession>A0A371R3S8</accession>
<evidence type="ECO:0000313" key="2">
    <source>
        <dbReference type="EMBL" id="RFA98468.1"/>
    </source>
</evidence>
<reference evidence="3 4" key="1">
    <citation type="submission" date="2017-07" db="EMBL/GenBank/DDBJ databases">
        <title>Draft genome sequence of aerobic hyperthermophilic archaea, Pyrobaculum aerophilum YKB31 and YKB32.</title>
        <authorList>
            <person name="Mochizuki T."/>
            <person name="Berliner A.J."/>
            <person name="Yoshida-Takashima Y."/>
            <person name="Takaki Y."/>
            <person name="Nunoura T."/>
            <person name="Takai K."/>
        </authorList>
    </citation>
    <scope>NUCLEOTIDE SEQUENCE [LARGE SCALE GENOMIC DNA]</scope>
    <source>
        <strain evidence="1 4">YKB31</strain>
        <strain evidence="2 3">YKB32</strain>
    </source>
</reference>
<protein>
    <submittedName>
        <fullName evidence="2">Uncharacterized protein</fullName>
    </submittedName>
</protein>
<evidence type="ECO:0000313" key="3">
    <source>
        <dbReference type="Proteomes" id="UP000256877"/>
    </source>
</evidence>
<organism evidence="2 3">
    <name type="scientific">Pyrobaculum aerophilum</name>
    <dbReference type="NCBI Taxonomy" id="13773"/>
    <lineage>
        <taxon>Archaea</taxon>
        <taxon>Thermoproteota</taxon>
        <taxon>Thermoprotei</taxon>
        <taxon>Thermoproteales</taxon>
        <taxon>Thermoproteaceae</taxon>
        <taxon>Pyrobaculum</taxon>
    </lineage>
</organism>
<sequence>MRLGEREVAIVNTPLMEELEKRLSSGESVLLTGLHGVGKSVLALTIAYSALEKGGAVIDLASDTSNFAEYLRIAKRAKWAFAVFDAVPLQFYAEPEIWSEYATLWRDNCNRILARAEYVRKNGYPVVIVLPFDLAERCKKELRLYDNIVVTAEESIAGEIFAKNSDVYCGEDYVKEISSRISQLGEGMYYIAYSAAKSLEFCDEHPANLVEKAKRAYVEKLTALAKAVYAPSCSKAKAFIQTLHSRGLPPPLASLAIYYETVEVKVRTLEKFTSLINKIPDPHKEYVKILALQTAEDLKKLMKPHWHLRALSRELGPLYNEALTKASEEVAVQCGYKPSEVSLRNLVKAYVIAHEANNDLAKALAAVARGENPCLGKIKPLCVHGALPDVIIKAILTPERLSVELPPSLKSGLEYYAGLRAEEVGERGWIEVLNYLYEASEGGRTDLRVFKDYIDAALRLGSPITKKLALATVQNSYIVPGELLAQALVTAVELGEDYGALLDKYIEAVGDASLIYEKCGARCANVVVEVGVASATKLARKTPCLALRQLEIALAGAGYSDVIQKYSPHKACL</sequence>
<dbReference type="Proteomes" id="UP000257123">
    <property type="component" value="Unassembled WGS sequence"/>
</dbReference>
<dbReference type="EMBL" id="NMUF01000016">
    <property type="protein sequence ID" value="RFA98468.1"/>
    <property type="molecule type" value="Genomic_DNA"/>
</dbReference>
<dbReference type="AlphaFoldDB" id="A0A371R3S8"/>
<evidence type="ECO:0000313" key="4">
    <source>
        <dbReference type="Proteomes" id="UP000257123"/>
    </source>
</evidence>
<gene>
    <name evidence="1" type="ORF">CGL51_06320</name>
    <name evidence="2" type="ORF">CGL52_07000</name>
</gene>
<proteinExistence type="predicted"/>
<name>A0A371R3S8_9CREN</name>
<dbReference type="Gene3D" id="3.40.50.300">
    <property type="entry name" value="P-loop containing nucleotide triphosphate hydrolases"/>
    <property type="match status" value="1"/>
</dbReference>
<dbReference type="EMBL" id="NMUE01000016">
    <property type="protein sequence ID" value="RFA96035.1"/>
    <property type="molecule type" value="Genomic_DNA"/>
</dbReference>
<dbReference type="OrthoDB" id="28375at2157"/>
<dbReference type="SUPFAM" id="SSF52540">
    <property type="entry name" value="P-loop containing nucleoside triphosphate hydrolases"/>
    <property type="match status" value="2"/>
</dbReference>